<dbReference type="PANTHER" id="PTHR35176:SF6">
    <property type="entry name" value="HEME OXYGENASE HI_0854-RELATED"/>
    <property type="match status" value="1"/>
</dbReference>
<dbReference type="HOGENOM" id="CLU_123922_5_0_11"/>
<proteinExistence type="predicted"/>
<dbReference type="eggNOG" id="COG3467">
    <property type="taxonomic scope" value="Bacteria"/>
</dbReference>
<dbReference type="PANTHER" id="PTHR35176">
    <property type="entry name" value="HEME OXYGENASE HI_0854-RELATED"/>
    <property type="match status" value="1"/>
</dbReference>
<dbReference type="InterPro" id="IPR011576">
    <property type="entry name" value="Pyridox_Oxase_N"/>
</dbReference>
<evidence type="ECO:0000259" key="2">
    <source>
        <dbReference type="Pfam" id="PF01243"/>
    </source>
</evidence>
<dbReference type="EMBL" id="CP001700">
    <property type="protein sequence ID" value="ACU71098.1"/>
    <property type="molecule type" value="Genomic_DNA"/>
</dbReference>
<feature type="domain" description="Pyridoxamine 5'-phosphate oxidase N-terminal" evidence="2">
    <location>
        <begin position="11"/>
        <end position="146"/>
    </location>
</feature>
<dbReference type="Gene3D" id="2.30.110.10">
    <property type="entry name" value="Electron Transport, Fmn-binding Protein, Chain A"/>
    <property type="match status" value="1"/>
</dbReference>
<dbReference type="InParanoid" id="C7QHS3"/>
<evidence type="ECO:0000256" key="1">
    <source>
        <dbReference type="ARBA" id="ARBA00023002"/>
    </source>
</evidence>
<dbReference type="AlphaFoldDB" id="C7QHS3"/>
<evidence type="ECO:0000313" key="3">
    <source>
        <dbReference type="EMBL" id="ACU71098.1"/>
    </source>
</evidence>
<reference evidence="3 4" key="1">
    <citation type="journal article" date="2009" name="Stand. Genomic Sci.">
        <title>Complete genome sequence of Catenulispora acidiphila type strain (ID 139908).</title>
        <authorList>
            <person name="Copeland A."/>
            <person name="Lapidus A."/>
            <person name="Glavina Del Rio T."/>
            <person name="Nolan M."/>
            <person name="Lucas S."/>
            <person name="Chen F."/>
            <person name="Tice H."/>
            <person name="Cheng J.F."/>
            <person name="Bruce D."/>
            <person name="Goodwin L."/>
            <person name="Pitluck S."/>
            <person name="Mikhailova N."/>
            <person name="Pati A."/>
            <person name="Ivanova N."/>
            <person name="Mavromatis K."/>
            <person name="Chen A."/>
            <person name="Palaniappan K."/>
            <person name="Chain P."/>
            <person name="Land M."/>
            <person name="Hauser L."/>
            <person name="Chang Y.J."/>
            <person name="Jeffries C.D."/>
            <person name="Chertkov O."/>
            <person name="Brettin T."/>
            <person name="Detter J.C."/>
            <person name="Han C."/>
            <person name="Ali Z."/>
            <person name="Tindall B.J."/>
            <person name="Goker M."/>
            <person name="Bristow J."/>
            <person name="Eisen J.A."/>
            <person name="Markowitz V."/>
            <person name="Hugenholtz P."/>
            <person name="Kyrpides N.C."/>
            <person name="Klenk H.P."/>
        </authorList>
    </citation>
    <scope>NUCLEOTIDE SEQUENCE [LARGE SCALE GENOMIC DNA]</scope>
    <source>
        <strain evidence="4">DSM 44928 / JCM 14897 / NBRC 102108 / NRRL B-24433 / ID139908</strain>
    </source>
</reference>
<evidence type="ECO:0000313" key="4">
    <source>
        <dbReference type="Proteomes" id="UP000000851"/>
    </source>
</evidence>
<dbReference type="KEGG" id="cai:Caci_2179"/>
<dbReference type="SUPFAM" id="SSF50475">
    <property type="entry name" value="FMN-binding split barrel"/>
    <property type="match status" value="1"/>
</dbReference>
<dbReference type="Proteomes" id="UP000000851">
    <property type="component" value="Chromosome"/>
</dbReference>
<dbReference type="Pfam" id="PF01243">
    <property type="entry name" value="PNPOx_N"/>
    <property type="match status" value="1"/>
</dbReference>
<dbReference type="InterPro" id="IPR012349">
    <property type="entry name" value="Split_barrel_FMN-bd"/>
</dbReference>
<dbReference type="STRING" id="479433.Caci_2179"/>
<sequence length="151" mass="17270">MSQRDRIRMSDEEIETFFAAGRKLQVASANADGTPHLVTMYYAQLDGDLAFWTYGKSQKTVNLRRDPRITCLVEDGIAYDELRGVTVYGDVELIEDYDQILSFGMALTARYPEVFGADPEAMRPFVEQQAHKRVVVRVRAKRTASWDHSKM</sequence>
<organism evidence="3 4">
    <name type="scientific">Catenulispora acidiphila (strain DSM 44928 / JCM 14897 / NBRC 102108 / NRRL B-24433 / ID139908)</name>
    <dbReference type="NCBI Taxonomy" id="479433"/>
    <lineage>
        <taxon>Bacteria</taxon>
        <taxon>Bacillati</taxon>
        <taxon>Actinomycetota</taxon>
        <taxon>Actinomycetes</taxon>
        <taxon>Catenulisporales</taxon>
        <taxon>Catenulisporaceae</taxon>
        <taxon>Catenulispora</taxon>
    </lineage>
</organism>
<protein>
    <submittedName>
        <fullName evidence="3">Pyridoxamine 5'-phosphate oxidase-related FMN-binding</fullName>
    </submittedName>
</protein>
<accession>C7QHS3</accession>
<name>C7QHS3_CATAD</name>
<dbReference type="GO" id="GO:0070967">
    <property type="term" value="F:coenzyme F420 binding"/>
    <property type="evidence" value="ECO:0007669"/>
    <property type="project" value="TreeGrafter"/>
</dbReference>
<dbReference type="RefSeq" id="WP_012786391.1">
    <property type="nucleotide sequence ID" value="NC_013131.1"/>
</dbReference>
<dbReference type="GO" id="GO:0016627">
    <property type="term" value="F:oxidoreductase activity, acting on the CH-CH group of donors"/>
    <property type="evidence" value="ECO:0007669"/>
    <property type="project" value="TreeGrafter"/>
</dbReference>
<dbReference type="InterPro" id="IPR052019">
    <property type="entry name" value="F420H2_bilvrd_red/Heme_oxyg"/>
</dbReference>
<dbReference type="OrthoDB" id="158738at2"/>
<dbReference type="GO" id="GO:0005829">
    <property type="term" value="C:cytosol"/>
    <property type="evidence" value="ECO:0007669"/>
    <property type="project" value="TreeGrafter"/>
</dbReference>
<keyword evidence="1" id="KW-0560">Oxidoreductase</keyword>
<keyword evidence="4" id="KW-1185">Reference proteome</keyword>
<gene>
    <name evidence="3" type="ordered locus">Caci_2179</name>
</gene>